<keyword evidence="5" id="KW-0326">Glycosidase</keyword>
<dbReference type="PANTHER" id="PTHR43730">
    <property type="entry name" value="BETA-MANNOSIDASE"/>
    <property type="match status" value="1"/>
</dbReference>
<feature type="domain" description="Beta-mannosidase Ig-fold" evidence="7">
    <location>
        <begin position="743"/>
        <end position="820"/>
    </location>
</feature>
<dbReference type="EMBL" id="CCKQ01018671">
    <property type="protein sequence ID" value="CDW90651.1"/>
    <property type="molecule type" value="Genomic_DNA"/>
</dbReference>
<organism evidence="9 10">
    <name type="scientific">Stylonychia lemnae</name>
    <name type="common">Ciliate</name>
    <dbReference type="NCBI Taxonomy" id="5949"/>
    <lineage>
        <taxon>Eukaryota</taxon>
        <taxon>Sar</taxon>
        <taxon>Alveolata</taxon>
        <taxon>Ciliophora</taxon>
        <taxon>Intramacronucleata</taxon>
        <taxon>Spirotrichea</taxon>
        <taxon>Stichotrichia</taxon>
        <taxon>Sporadotrichida</taxon>
        <taxon>Oxytrichidae</taxon>
        <taxon>Stylonychinae</taxon>
        <taxon>Stylonychia</taxon>
    </lineage>
</organism>
<keyword evidence="3" id="KW-0378">Hydrolase</keyword>
<dbReference type="Proteomes" id="UP000039865">
    <property type="component" value="Unassembled WGS sequence"/>
</dbReference>
<dbReference type="SUPFAM" id="SSF51445">
    <property type="entry name" value="(Trans)glycosidases"/>
    <property type="match status" value="1"/>
</dbReference>
<keyword evidence="10" id="KW-1185">Reference proteome</keyword>
<comment type="catalytic activity">
    <reaction evidence="1">
        <text>Hydrolysis of terminal, non-reducing beta-D-mannose residues in beta-D-mannosides.</text>
        <dbReference type="EC" id="3.2.1.25"/>
    </reaction>
</comment>
<dbReference type="InterPro" id="IPR017853">
    <property type="entry name" value="GH"/>
</dbReference>
<dbReference type="InterPro" id="IPR013783">
    <property type="entry name" value="Ig-like_fold"/>
</dbReference>
<gene>
    <name evidence="9" type="primary">Contig819.g888</name>
    <name evidence="9" type="ORF">STYLEM_19796</name>
</gene>
<dbReference type="FunFam" id="3.20.20.80:FF:000050">
    <property type="entry name" value="Beta-mannosidase B"/>
    <property type="match status" value="1"/>
</dbReference>
<dbReference type="Pfam" id="PF17753">
    <property type="entry name" value="Ig_mannosidase"/>
    <property type="match status" value="1"/>
</dbReference>
<keyword evidence="4" id="KW-0325">Glycoprotein</keyword>
<evidence type="ECO:0000259" key="7">
    <source>
        <dbReference type="Pfam" id="PF17753"/>
    </source>
</evidence>
<dbReference type="GO" id="GO:0006516">
    <property type="term" value="P:glycoprotein catabolic process"/>
    <property type="evidence" value="ECO:0007669"/>
    <property type="project" value="TreeGrafter"/>
</dbReference>
<dbReference type="EC" id="3.2.1.25" evidence="2"/>
<evidence type="ECO:0000256" key="1">
    <source>
        <dbReference type="ARBA" id="ARBA00000829"/>
    </source>
</evidence>
<dbReference type="InterPro" id="IPR041625">
    <property type="entry name" value="Beta-mannosidase_Ig"/>
</dbReference>
<evidence type="ECO:0000313" key="9">
    <source>
        <dbReference type="EMBL" id="CDW90651.1"/>
    </source>
</evidence>
<dbReference type="PANTHER" id="PTHR43730:SF1">
    <property type="entry name" value="BETA-MANNOSIDASE"/>
    <property type="match status" value="1"/>
</dbReference>
<dbReference type="GO" id="GO:0005975">
    <property type="term" value="P:carbohydrate metabolic process"/>
    <property type="evidence" value="ECO:0007669"/>
    <property type="project" value="InterPro"/>
</dbReference>
<proteinExistence type="predicted"/>
<dbReference type="InterPro" id="IPR006102">
    <property type="entry name" value="Ig-like_GH2"/>
</dbReference>
<dbReference type="Gene3D" id="2.60.120.260">
    <property type="entry name" value="Galactose-binding domain-like"/>
    <property type="match status" value="1"/>
</dbReference>
<dbReference type="SUPFAM" id="SSF49303">
    <property type="entry name" value="beta-Galactosidase/glucuronidase domain"/>
    <property type="match status" value="2"/>
</dbReference>
<dbReference type="InterPro" id="IPR036156">
    <property type="entry name" value="Beta-gal/glucu_dom_sf"/>
</dbReference>
<evidence type="ECO:0000256" key="3">
    <source>
        <dbReference type="ARBA" id="ARBA00022801"/>
    </source>
</evidence>
<dbReference type="Gene3D" id="2.60.40.10">
    <property type="entry name" value="Immunoglobulins"/>
    <property type="match status" value="3"/>
</dbReference>
<evidence type="ECO:0000256" key="2">
    <source>
        <dbReference type="ARBA" id="ARBA00012754"/>
    </source>
</evidence>
<evidence type="ECO:0000256" key="4">
    <source>
        <dbReference type="ARBA" id="ARBA00023180"/>
    </source>
</evidence>
<accession>A0A078B8U7</accession>
<dbReference type="Gene3D" id="3.20.20.80">
    <property type="entry name" value="Glycosidases"/>
    <property type="match status" value="1"/>
</dbReference>
<reference evidence="9 10" key="1">
    <citation type="submission" date="2014-06" db="EMBL/GenBank/DDBJ databases">
        <authorList>
            <person name="Swart Estienne"/>
        </authorList>
    </citation>
    <scope>NUCLEOTIDE SEQUENCE [LARGE SCALE GENOMIC DNA]</scope>
    <source>
        <strain evidence="9 10">130c</strain>
    </source>
</reference>
<feature type="domain" description="Glycoside hydrolase family 2 immunoglobulin-like beta-sandwich" evidence="6">
    <location>
        <begin position="206"/>
        <end position="288"/>
    </location>
</feature>
<feature type="domain" description="Beta-mannosidase-like galactose-binding" evidence="8">
    <location>
        <begin position="2"/>
        <end position="165"/>
    </location>
</feature>
<dbReference type="OrthoDB" id="2866996at2759"/>
<sequence>MFRQAHNDSWYPANVPSTVHLDLIENGLLEDPYYRDNLMKTYWVEVLDWEYQSNFTIDNHTLSKQVVELVFEGLDTHTNISLNGETIAQTNNMHRTWIIDVKDKLKSDKVNTLNIYFKSSPMYDLEAAKNFLPFVLPANYSHSRKASYHYGWDWGPRIVTSGIWKPIKIRSYDKVLIDGLLFRNSKIAIQNQSQADIFGFVEAKVSQKGSYTLEIFDIKSQQLIFRDNLNISQFVNEVQKYNFSFKIVNPQLWWTRNLGDPYLYNFQVSIRDQDGNLIDQKTTKYGIRTAEWIQTKDQQGNGTSFGLHLNGIPVFMKGGNYIPPDMFMPRAFKNPKAYNKTIQDAIDANYNMLRLWGGGQYEHDIFYDICDEKGILIWHDMMFACALYPGTPEFLENIARETIDNVKRLRNHPSIAMWNGNNEVLIGWKEWGWQDLYTEEQRVTVFQWYLNIFNETIPNVLNEVDPDRFYWPTSPTQSASHDFDSGDIHMWLVWANQEDIEIYNTHVGRFNSEYGMQGMIPMSSIKQFSIASDWDKQSFVMQLHERHIQGWPNLNFYMDKYYRPTKDFESLVYASMIMQAYAVNTGIEALRRNQPFCMGSLYWQINDVWPVFSWASVDFYGQWKALHYRARKSYEDFTIFIHPNNDSALSNLTVSVVNDHLKNIVGDLYLEILDFNGTQIDRLKRSKIQISSNSRQTYSLRRQSRLNLNFNTTYLRSYFISNNQQNYLFITTQILSRPLNMELPLPNIEISYDYENNEMTLRTTNFGYYIYIYLEDDINLKLSNNFFDLTPGFSEKVKILSYHRLDHIQDILKVKTLYDTYEHNLPQQKRQFLKDALEIYQ</sequence>
<dbReference type="Pfam" id="PF00703">
    <property type="entry name" value="Glyco_hydro_2"/>
    <property type="match status" value="1"/>
</dbReference>
<dbReference type="InterPro" id="IPR054593">
    <property type="entry name" value="Beta-mannosidase-like_N2"/>
</dbReference>
<dbReference type="InterPro" id="IPR008979">
    <property type="entry name" value="Galactose-bd-like_sf"/>
</dbReference>
<dbReference type="AlphaFoldDB" id="A0A078B8U7"/>
<evidence type="ECO:0000259" key="6">
    <source>
        <dbReference type="Pfam" id="PF00703"/>
    </source>
</evidence>
<dbReference type="SUPFAM" id="SSF49785">
    <property type="entry name" value="Galactose-binding domain-like"/>
    <property type="match status" value="1"/>
</dbReference>
<name>A0A078B8U7_STYLE</name>
<dbReference type="GO" id="GO:0004567">
    <property type="term" value="F:beta-mannosidase activity"/>
    <property type="evidence" value="ECO:0007669"/>
    <property type="project" value="UniProtKB-EC"/>
</dbReference>
<evidence type="ECO:0000256" key="5">
    <source>
        <dbReference type="ARBA" id="ARBA00023295"/>
    </source>
</evidence>
<protein>
    <recommendedName>
        <fullName evidence="2">beta-mannosidase</fullName>
        <ecNumber evidence="2">3.2.1.25</ecNumber>
    </recommendedName>
</protein>
<dbReference type="OMA" id="KRQWKGP"/>
<dbReference type="InterPro" id="IPR050887">
    <property type="entry name" value="Beta-mannosidase_GH2"/>
</dbReference>
<evidence type="ECO:0000313" key="10">
    <source>
        <dbReference type="Proteomes" id="UP000039865"/>
    </source>
</evidence>
<dbReference type="Pfam" id="PF22666">
    <property type="entry name" value="Glyco_hydro_2_N2"/>
    <property type="match status" value="1"/>
</dbReference>
<dbReference type="InParanoid" id="A0A078B8U7"/>
<evidence type="ECO:0000259" key="8">
    <source>
        <dbReference type="Pfam" id="PF22666"/>
    </source>
</evidence>